<dbReference type="InterPro" id="IPR027470">
    <property type="entry name" value="Cation_efflux_CTD"/>
</dbReference>
<dbReference type="Gene3D" id="3.30.70.1350">
    <property type="entry name" value="Cation efflux protein, cytoplasmic domain"/>
    <property type="match status" value="1"/>
</dbReference>
<dbReference type="InterPro" id="IPR027469">
    <property type="entry name" value="Cation_efflux_TMD_sf"/>
</dbReference>
<keyword evidence="4 7" id="KW-0812">Transmembrane</keyword>
<evidence type="ECO:0000256" key="3">
    <source>
        <dbReference type="ARBA" id="ARBA00022448"/>
    </source>
</evidence>
<comment type="subcellular location">
    <subcellularLocation>
        <location evidence="1">Membrane</location>
        <topology evidence="1">Multi-pass membrane protein</topology>
    </subcellularLocation>
</comment>
<feature type="transmembrane region" description="Helical" evidence="7">
    <location>
        <begin position="87"/>
        <end position="106"/>
    </location>
</feature>
<dbReference type="SUPFAM" id="SSF160240">
    <property type="entry name" value="Cation efflux protein cytoplasmic domain-like"/>
    <property type="match status" value="1"/>
</dbReference>
<organism evidence="10 11">
    <name type="scientific">Peptostreptococcus equinus</name>
    <dbReference type="NCBI Taxonomy" id="3003601"/>
    <lineage>
        <taxon>Bacteria</taxon>
        <taxon>Bacillati</taxon>
        <taxon>Bacillota</taxon>
        <taxon>Clostridia</taxon>
        <taxon>Peptostreptococcales</taxon>
        <taxon>Peptostreptococcaceae</taxon>
        <taxon>Peptostreptococcus</taxon>
    </lineage>
</organism>
<feature type="transmembrane region" description="Helical" evidence="7">
    <location>
        <begin position="126"/>
        <end position="145"/>
    </location>
</feature>
<gene>
    <name evidence="10" type="ORF">O0R46_06920</name>
</gene>
<sequence length="379" mass="41993">MKNKIELDTVTGDNREDIIIRTSIVGILANLLLVCVKLGVGIFSNSIAIILDAVNNASDMLSSIITIVGAKLANMKADKKHPLGHGRIEYFGAIIIAVIILYAGVASSIESIKKIINPIRPSYSNISLILIALAVFIKIFLGNYVKKAGEKINSNSLIASGMDAKLDAVVSAVTLFSAIFFISTGLSLEAYLGLLISFVIIKAGIDILKDTSSQLLGERVDYELVEKIRNTINQVDGIDGVYDLILSNYGPNRYLGSLHIEVPENMTIKESDVIQREISRRVMEEHGVIIAAIGIYPINVHDPEVEKIKEDIATIVKKHKSVINMHGFYLLREEKLIYFDVIIDYSIANREEDFDKLCEEVKTKYPLYKFEITMDIDAT</sequence>
<keyword evidence="6 7" id="KW-0472">Membrane</keyword>
<feature type="domain" description="Cation efflux protein transmembrane" evidence="8">
    <location>
        <begin position="24"/>
        <end position="216"/>
    </location>
</feature>
<dbReference type="InterPro" id="IPR058533">
    <property type="entry name" value="Cation_efflux_TM"/>
</dbReference>
<dbReference type="InterPro" id="IPR050291">
    <property type="entry name" value="CDF_Transporter"/>
</dbReference>
<feature type="transmembrane region" description="Helical" evidence="7">
    <location>
        <begin position="190"/>
        <end position="208"/>
    </location>
</feature>
<evidence type="ECO:0000256" key="4">
    <source>
        <dbReference type="ARBA" id="ARBA00022692"/>
    </source>
</evidence>
<evidence type="ECO:0000256" key="5">
    <source>
        <dbReference type="ARBA" id="ARBA00022989"/>
    </source>
</evidence>
<evidence type="ECO:0000256" key="2">
    <source>
        <dbReference type="ARBA" id="ARBA00008114"/>
    </source>
</evidence>
<evidence type="ECO:0000313" key="11">
    <source>
        <dbReference type="Proteomes" id="UP001164187"/>
    </source>
</evidence>
<evidence type="ECO:0000259" key="8">
    <source>
        <dbReference type="Pfam" id="PF01545"/>
    </source>
</evidence>
<dbReference type="InterPro" id="IPR002524">
    <property type="entry name" value="Cation_efflux"/>
</dbReference>
<dbReference type="EMBL" id="CP114052">
    <property type="protein sequence ID" value="WAW14337.1"/>
    <property type="molecule type" value="Genomic_DNA"/>
</dbReference>
<dbReference type="Pfam" id="PF01545">
    <property type="entry name" value="Cation_efflux"/>
    <property type="match status" value="1"/>
</dbReference>
<dbReference type="Pfam" id="PF16916">
    <property type="entry name" value="ZT_dimer"/>
    <property type="match status" value="1"/>
</dbReference>
<dbReference type="InterPro" id="IPR036837">
    <property type="entry name" value="Cation_efflux_CTD_sf"/>
</dbReference>
<proteinExistence type="inferred from homology"/>
<evidence type="ECO:0000256" key="7">
    <source>
        <dbReference type="SAM" id="Phobius"/>
    </source>
</evidence>
<accession>A0ABY7JLY7</accession>
<comment type="similarity">
    <text evidence="2">Belongs to the cation diffusion facilitator (CDF) transporter (TC 2.A.4) family.</text>
</comment>
<keyword evidence="11" id="KW-1185">Reference proteome</keyword>
<evidence type="ECO:0000313" key="10">
    <source>
        <dbReference type="EMBL" id="WAW14337.1"/>
    </source>
</evidence>
<dbReference type="SUPFAM" id="SSF161111">
    <property type="entry name" value="Cation efflux protein transmembrane domain-like"/>
    <property type="match status" value="1"/>
</dbReference>
<dbReference type="NCBIfam" id="TIGR01297">
    <property type="entry name" value="CDF"/>
    <property type="match status" value="1"/>
</dbReference>
<dbReference type="PANTHER" id="PTHR43840:SF50">
    <property type="entry name" value="MANGANESE EFFLUX SYSTEM PROTEIN MNES"/>
    <property type="match status" value="1"/>
</dbReference>
<dbReference type="Gene3D" id="1.20.1510.10">
    <property type="entry name" value="Cation efflux protein transmembrane domain"/>
    <property type="match status" value="1"/>
</dbReference>
<dbReference type="Proteomes" id="UP001164187">
    <property type="component" value="Chromosome"/>
</dbReference>
<keyword evidence="5 7" id="KW-1133">Transmembrane helix</keyword>
<evidence type="ECO:0000259" key="9">
    <source>
        <dbReference type="Pfam" id="PF16916"/>
    </source>
</evidence>
<evidence type="ECO:0000256" key="1">
    <source>
        <dbReference type="ARBA" id="ARBA00004141"/>
    </source>
</evidence>
<reference evidence="10" key="1">
    <citation type="submission" date="2022-12" db="EMBL/GenBank/DDBJ databases">
        <title>Peptostreptococcus.</title>
        <authorList>
            <person name="Lee S.H."/>
        </authorList>
    </citation>
    <scope>NUCLEOTIDE SEQUENCE</scope>
    <source>
        <strain evidence="10">CBA3647</strain>
    </source>
</reference>
<evidence type="ECO:0000256" key="6">
    <source>
        <dbReference type="ARBA" id="ARBA00023136"/>
    </source>
</evidence>
<name>A0ABY7JLY7_9FIRM</name>
<feature type="domain" description="Cation efflux protein cytoplasmic" evidence="9">
    <location>
        <begin position="221"/>
        <end position="288"/>
    </location>
</feature>
<dbReference type="PANTHER" id="PTHR43840">
    <property type="entry name" value="MITOCHONDRIAL METAL TRANSPORTER 1-RELATED"/>
    <property type="match status" value="1"/>
</dbReference>
<feature type="transmembrane region" description="Helical" evidence="7">
    <location>
        <begin position="24"/>
        <end position="51"/>
    </location>
</feature>
<dbReference type="RefSeq" id="WP_269311006.1">
    <property type="nucleotide sequence ID" value="NZ_CP114052.1"/>
</dbReference>
<protein>
    <submittedName>
        <fullName evidence="10">Cation diffusion facilitator family transporter</fullName>
    </submittedName>
</protein>
<keyword evidence="3" id="KW-0813">Transport</keyword>